<keyword evidence="1" id="KW-0732">Signal</keyword>
<sequence length="240" mass="25937">MLRLALAPLVAVFVFCEHKTASASTTAEAQTLSCLTEMNEARTAAGLPAFGEASDAAVFFCSFFYSVKETGETPEAKKLEGTFAYYAGKKDCKAAVQHWKDSFSLFNNEIPPKYKGLNDPEVYDSRAVSFVALYNPKANPIASCAFVTCTTADTYSAGRTSTSHSSPTLRRLQDENQNATAVICLTNPVALTAEEAPFTEDEWQKIVHSIVGTEEGNGVSPIRPSLALGFMIAIFVYGLL</sequence>
<accession>U6MSR9</accession>
<organism evidence="2 3">
    <name type="scientific">Eimeria necatrix</name>
    <dbReference type="NCBI Taxonomy" id="51315"/>
    <lineage>
        <taxon>Eukaryota</taxon>
        <taxon>Sar</taxon>
        <taxon>Alveolata</taxon>
        <taxon>Apicomplexa</taxon>
        <taxon>Conoidasida</taxon>
        <taxon>Coccidia</taxon>
        <taxon>Eucoccidiorida</taxon>
        <taxon>Eimeriorina</taxon>
        <taxon>Eimeriidae</taxon>
        <taxon>Eimeria</taxon>
    </lineage>
</organism>
<dbReference type="OrthoDB" id="10313285at2759"/>
<dbReference type="AlphaFoldDB" id="U6MSR9"/>
<name>U6MSR9_9EIME</name>
<keyword evidence="3" id="KW-1185">Reference proteome</keyword>
<dbReference type="Pfam" id="PF11054">
    <property type="entry name" value="Surface_antigen"/>
    <property type="match status" value="1"/>
</dbReference>
<dbReference type="Proteomes" id="UP000030754">
    <property type="component" value="Unassembled WGS sequence"/>
</dbReference>
<reference evidence="2" key="2">
    <citation type="submission" date="2013-10" db="EMBL/GenBank/DDBJ databases">
        <authorList>
            <person name="Aslett M."/>
        </authorList>
    </citation>
    <scope>NUCLEOTIDE SEQUENCE [LARGE SCALE GENOMIC DNA]</scope>
    <source>
        <strain evidence="2">Houghton</strain>
    </source>
</reference>
<feature type="chain" id="PRO_5004673941" evidence="1">
    <location>
        <begin position="24"/>
        <end position="240"/>
    </location>
</feature>
<protein>
    <submittedName>
        <fullName evidence="2">SAG family member</fullName>
    </submittedName>
</protein>
<evidence type="ECO:0000256" key="1">
    <source>
        <dbReference type="SAM" id="SignalP"/>
    </source>
</evidence>
<gene>
    <name evidence="2" type="ORF">ENH_00015060</name>
</gene>
<evidence type="ECO:0000313" key="2">
    <source>
        <dbReference type="EMBL" id="CDJ66133.1"/>
    </source>
</evidence>
<dbReference type="GeneID" id="25471686"/>
<dbReference type="VEuPathDB" id="ToxoDB:ENH_00015060"/>
<reference evidence="2" key="1">
    <citation type="submission" date="2013-10" db="EMBL/GenBank/DDBJ databases">
        <title>Genomic analysis of the causative agents of coccidiosis in chickens.</title>
        <authorList>
            <person name="Reid A.J."/>
            <person name="Blake D."/>
            <person name="Billington K."/>
            <person name="Browne H."/>
            <person name="Dunn M."/>
            <person name="Hung S."/>
            <person name="Kawahara F."/>
            <person name="Miranda-Saavedra D."/>
            <person name="Mourier T."/>
            <person name="Nagra H."/>
            <person name="Otto T.D."/>
            <person name="Rawlings N."/>
            <person name="Sanchez A."/>
            <person name="Sanders M."/>
            <person name="Subramaniam C."/>
            <person name="Tay Y."/>
            <person name="Dear P."/>
            <person name="Doerig C."/>
            <person name="Gruber A."/>
            <person name="Parkinson J."/>
            <person name="Shirley M."/>
            <person name="Wan K.L."/>
            <person name="Berriman M."/>
            <person name="Tomley F."/>
            <person name="Pain A."/>
        </authorList>
    </citation>
    <scope>NUCLEOTIDE SEQUENCE [LARGE SCALE GENOMIC DNA]</scope>
    <source>
        <strain evidence="2">Houghton</strain>
    </source>
</reference>
<dbReference type="InterPro" id="IPR021288">
    <property type="entry name" value="Surface_antigen"/>
</dbReference>
<feature type="signal peptide" evidence="1">
    <location>
        <begin position="1"/>
        <end position="23"/>
    </location>
</feature>
<dbReference type="RefSeq" id="XP_013434600.1">
    <property type="nucleotide sequence ID" value="XM_013579146.1"/>
</dbReference>
<dbReference type="EMBL" id="HG723431">
    <property type="protein sequence ID" value="CDJ66133.1"/>
    <property type="molecule type" value="Genomic_DNA"/>
</dbReference>
<evidence type="ECO:0000313" key="3">
    <source>
        <dbReference type="Proteomes" id="UP000030754"/>
    </source>
</evidence>
<proteinExistence type="predicted"/>